<dbReference type="GO" id="GO:0004527">
    <property type="term" value="F:exonuclease activity"/>
    <property type="evidence" value="ECO:0007669"/>
    <property type="project" value="UniProtKB-KW"/>
</dbReference>
<dbReference type="InterPro" id="IPR011335">
    <property type="entry name" value="Restrct_endonuc-II-like"/>
</dbReference>
<dbReference type="InterPro" id="IPR011604">
    <property type="entry name" value="PDDEXK-like_dom_sf"/>
</dbReference>
<dbReference type="EMBL" id="CP016893">
    <property type="protein sequence ID" value="AST56687.1"/>
    <property type="molecule type" value="Genomic_DNA"/>
</dbReference>
<reference evidence="12 13" key="1">
    <citation type="submission" date="2016-08" db="EMBL/GenBank/DDBJ databases">
        <title>A novel genetic cassette of butanologenic Thermoanaerobacterium thermosaccharolyticum that directly convert cellulose to butanol.</title>
        <authorList>
            <person name="Li T."/>
            <person name="He J."/>
        </authorList>
    </citation>
    <scope>NUCLEOTIDE SEQUENCE [LARGE SCALE GENOMIC DNA]</scope>
    <source>
        <strain evidence="12 13">TG57</strain>
    </source>
</reference>
<evidence type="ECO:0000256" key="6">
    <source>
        <dbReference type="ARBA" id="ARBA00022839"/>
    </source>
</evidence>
<evidence type="ECO:0000256" key="2">
    <source>
        <dbReference type="ARBA" id="ARBA00022741"/>
    </source>
</evidence>
<keyword evidence="9" id="KW-0234">DNA repair</keyword>
<name>A0A223HWB9_THETR</name>
<dbReference type="InterPro" id="IPR049035">
    <property type="entry name" value="ADDB_N"/>
</dbReference>
<evidence type="ECO:0000256" key="9">
    <source>
        <dbReference type="ARBA" id="ARBA00023204"/>
    </source>
</evidence>
<keyword evidence="3" id="KW-0227">DNA damage</keyword>
<dbReference type="Gene3D" id="1.10.10.160">
    <property type="match status" value="1"/>
</dbReference>
<feature type="domain" description="PD-(D/E)XK endonuclease-like" evidence="10">
    <location>
        <begin position="750"/>
        <end position="1039"/>
    </location>
</feature>
<organism evidence="12 13">
    <name type="scientific">Thermoanaerobacterium thermosaccharolyticum</name>
    <name type="common">Clostridium thermosaccharolyticum</name>
    <dbReference type="NCBI Taxonomy" id="1517"/>
    <lineage>
        <taxon>Bacteria</taxon>
        <taxon>Bacillati</taxon>
        <taxon>Bacillota</taxon>
        <taxon>Clostridia</taxon>
        <taxon>Thermoanaerobacterales</taxon>
        <taxon>Thermoanaerobacteraceae</taxon>
        <taxon>Thermoanaerobacterium</taxon>
    </lineage>
</organism>
<keyword evidence="1" id="KW-0540">Nuclease</keyword>
<keyword evidence="5" id="KW-0347">Helicase</keyword>
<dbReference type="GO" id="GO:0005524">
    <property type="term" value="F:ATP binding"/>
    <property type="evidence" value="ECO:0007669"/>
    <property type="project" value="UniProtKB-KW"/>
</dbReference>
<dbReference type="Pfam" id="PF21445">
    <property type="entry name" value="ADDB_N"/>
    <property type="match status" value="1"/>
</dbReference>
<evidence type="ECO:0000313" key="12">
    <source>
        <dbReference type="EMBL" id="AST56687.1"/>
    </source>
</evidence>
<dbReference type="RefSeq" id="WP_094396811.1">
    <property type="nucleotide sequence ID" value="NZ_CP016893.1"/>
</dbReference>
<dbReference type="InterPro" id="IPR038726">
    <property type="entry name" value="PDDEXK_AddAB-type"/>
</dbReference>
<dbReference type="SUPFAM" id="SSF52980">
    <property type="entry name" value="Restriction endonuclease-like"/>
    <property type="match status" value="1"/>
</dbReference>
<dbReference type="GO" id="GO:0004386">
    <property type="term" value="F:helicase activity"/>
    <property type="evidence" value="ECO:0007669"/>
    <property type="project" value="UniProtKB-KW"/>
</dbReference>
<dbReference type="PANTHER" id="PTHR30591">
    <property type="entry name" value="RECBCD ENZYME SUBUNIT RECC"/>
    <property type="match status" value="1"/>
</dbReference>
<evidence type="ECO:0000256" key="4">
    <source>
        <dbReference type="ARBA" id="ARBA00022801"/>
    </source>
</evidence>
<evidence type="ECO:0000259" key="11">
    <source>
        <dbReference type="Pfam" id="PF21445"/>
    </source>
</evidence>
<dbReference type="GO" id="GO:0003677">
    <property type="term" value="F:DNA binding"/>
    <property type="evidence" value="ECO:0007669"/>
    <property type="project" value="UniProtKB-KW"/>
</dbReference>
<evidence type="ECO:0000259" key="10">
    <source>
        <dbReference type="Pfam" id="PF12705"/>
    </source>
</evidence>
<dbReference type="Gene3D" id="3.40.50.300">
    <property type="entry name" value="P-loop containing nucleotide triphosphate hydrolases"/>
    <property type="match status" value="3"/>
</dbReference>
<accession>A0A223HWB9</accession>
<dbReference type="AlphaFoldDB" id="A0A223HWB9"/>
<evidence type="ECO:0000256" key="1">
    <source>
        <dbReference type="ARBA" id="ARBA00022722"/>
    </source>
</evidence>
<gene>
    <name evidence="12" type="ORF">Thert_00486</name>
</gene>
<evidence type="ECO:0000313" key="13">
    <source>
        <dbReference type="Proteomes" id="UP000214975"/>
    </source>
</evidence>
<keyword evidence="7" id="KW-0067">ATP-binding</keyword>
<dbReference type="GO" id="GO:0006310">
    <property type="term" value="P:DNA recombination"/>
    <property type="evidence" value="ECO:0007669"/>
    <property type="project" value="TreeGrafter"/>
</dbReference>
<feature type="domain" description="ATP-dependent helicase/deoxyribonuclease subunit B N-terminal" evidence="11">
    <location>
        <begin position="26"/>
        <end position="229"/>
    </location>
</feature>
<sequence>MLKEIFYVPFYSKTRDMLIMKSIDVIKSGKRVVYVLPSREAMFDVRDKFITYNGGITDTDIFGFEDLEKQICGDFIKDYTLISSYEIREILRNILHKICDNSYYEKVKGKAGFVKSVLSFIKVIKRKMINPNELKSIADSIDRPTFKDKLKNLAYFYESYEEYKIKRKLIDVDDISIKAVELFQNTNYFNNVGLIIVDGFINIDYVNMKLIGEMAKSNRYDIYINIPFKNEFNESFIRNGIIKDLCELGFNVNNDIYEMIEVNHDVKKVATYIYSGETVLNGEDLSIKIMNSPSIEHEVRETARLIKRKIVFDKINPDRIAVFIKNIDNYRTQIIDIFDEMNIPVKINRGIKLSTMPITNDIYNLISYKLNHDYESFVNIMTSKFLVPYEISKRSREIIDLLSGIDRDKDNFEDEFVTAMKDDKSLNATFEFLKRYVDVFINFREVPYKDTKEFVESVLKVIDLLEIDFNIKALFDMGIIRSSDFISNVKALETIKQILNKELEIKKQYGEPSIDDIENFQNDILDMLSNFDVSIRNLDFEGVRIISPDLARGQMYDVVFILGVNEGVLPSTKSINPIFDLSDEEYLEKHGIYMLSRKWEFEREKVRFNACIASALKEVYVSYRTTDEDGCNMIKSPFIDDLQNLFDEKSKKRLIAPIVYMKDRFAFECDAASKDEALLFMIDSKWNKRQGDANTIYSNILENDLYLTKSYSYINFSASIEKKRRANCEVDNHMGIISKDANLKELSDIHLSASSLNSYVVCPFKFFIETLLNLHVSDEFIESKKSIGSLYHEVLMKYYKDNLDLYDVNEDRLGEIIDESFEKITGIENDIIFDKIKQEFHNVVFQLVKDDISNRLYYYNKTGAELIPSIFEKKFEMKDHYGGNIFHGKIDRIDLERNIDGKFTGKYVIYDYKSGGIDGIRQCIEGLDFQLPTYYMAVENILKEEFNIEYPKCLGLLYYSIEKVKRNGIVLALYKKDLFKGNSGPRDVVGENNFNVIIDWIEKKGIENIDKIKTGIFNLPDECPFENLSFNCAYKSICRYDKYAMGRGENSVV</sequence>
<dbReference type="GO" id="GO:0006281">
    <property type="term" value="P:DNA repair"/>
    <property type="evidence" value="ECO:0007669"/>
    <property type="project" value="UniProtKB-KW"/>
</dbReference>
<keyword evidence="8" id="KW-0238">DNA-binding</keyword>
<dbReference type="Proteomes" id="UP000214975">
    <property type="component" value="Chromosome"/>
</dbReference>
<dbReference type="InterPro" id="IPR027417">
    <property type="entry name" value="P-loop_NTPase"/>
</dbReference>
<keyword evidence="2" id="KW-0547">Nucleotide-binding</keyword>
<dbReference type="PANTHER" id="PTHR30591:SF1">
    <property type="entry name" value="RECBCD ENZYME SUBUNIT RECC"/>
    <property type="match status" value="1"/>
</dbReference>
<evidence type="ECO:0000256" key="7">
    <source>
        <dbReference type="ARBA" id="ARBA00022840"/>
    </source>
</evidence>
<evidence type="ECO:0000256" key="3">
    <source>
        <dbReference type="ARBA" id="ARBA00022763"/>
    </source>
</evidence>
<keyword evidence="4" id="KW-0378">Hydrolase</keyword>
<protein>
    <submittedName>
        <fullName evidence="12">ATP-dependent nuclease subunit B-like protein</fullName>
    </submittedName>
</protein>
<dbReference type="SUPFAM" id="SSF52540">
    <property type="entry name" value="P-loop containing nucleoside triphosphate hydrolases"/>
    <property type="match status" value="2"/>
</dbReference>
<dbReference type="Pfam" id="PF12705">
    <property type="entry name" value="PDDEXK_1"/>
    <property type="match status" value="1"/>
</dbReference>
<evidence type="ECO:0000256" key="5">
    <source>
        <dbReference type="ARBA" id="ARBA00022806"/>
    </source>
</evidence>
<proteinExistence type="predicted"/>
<dbReference type="InterPro" id="IPR013986">
    <property type="entry name" value="DExx_box_DNA_helicase_dom_sf"/>
</dbReference>
<evidence type="ECO:0000256" key="8">
    <source>
        <dbReference type="ARBA" id="ARBA00023125"/>
    </source>
</evidence>
<keyword evidence="6" id="KW-0269">Exonuclease</keyword>
<dbReference type="Gene3D" id="3.90.320.10">
    <property type="match status" value="1"/>
</dbReference>